<reference evidence="8" key="1">
    <citation type="journal article" date="2019" name="Int. J. Syst. Evol. Microbiol.">
        <title>The Global Catalogue of Microorganisms (GCM) 10K type strain sequencing project: providing services to taxonomists for standard genome sequencing and annotation.</title>
        <authorList>
            <consortium name="The Broad Institute Genomics Platform"/>
            <consortium name="The Broad Institute Genome Sequencing Center for Infectious Disease"/>
            <person name="Wu L."/>
            <person name="Ma J."/>
        </authorList>
    </citation>
    <scope>NUCLEOTIDE SEQUENCE [LARGE SCALE GENOMIC DNA]</scope>
    <source>
        <strain evidence="8">DT92</strain>
    </source>
</reference>
<dbReference type="PROSITE" id="PS51737">
    <property type="entry name" value="RECOMBINASE_DNA_BIND"/>
    <property type="match status" value="1"/>
</dbReference>
<dbReference type="Gene3D" id="3.90.1750.20">
    <property type="entry name" value="Putative Large Serine Recombinase, Chain B, Domain 2"/>
    <property type="match status" value="1"/>
</dbReference>
<dbReference type="InterPro" id="IPR036162">
    <property type="entry name" value="Resolvase-like_N_sf"/>
</dbReference>
<keyword evidence="2" id="KW-0238">DNA-binding</keyword>
<evidence type="ECO:0000256" key="3">
    <source>
        <dbReference type="ARBA" id="ARBA00023172"/>
    </source>
</evidence>
<evidence type="ECO:0000313" key="8">
    <source>
        <dbReference type="Proteomes" id="UP001597344"/>
    </source>
</evidence>
<keyword evidence="3" id="KW-0233">DNA recombination</keyword>
<dbReference type="Pfam" id="PF07508">
    <property type="entry name" value="Recombinase"/>
    <property type="match status" value="1"/>
</dbReference>
<feature type="domain" description="Resolvase/invertase-type recombinase catalytic" evidence="5">
    <location>
        <begin position="3"/>
        <end position="151"/>
    </location>
</feature>
<evidence type="ECO:0000256" key="2">
    <source>
        <dbReference type="ARBA" id="ARBA00023125"/>
    </source>
</evidence>
<organism evidence="7 8">
    <name type="scientific">Aquimarina celericrescens</name>
    <dbReference type="NCBI Taxonomy" id="1964542"/>
    <lineage>
        <taxon>Bacteria</taxon>
        <taxon>Pseudomonadati</taxon>
        <taxon>Bacteroidota</taxon>
        <taxon>Flavobacteriia</taxon>
        <taxon>Flavobacteriales</taxon>
        <taxon>Flavobacteriaceae</taxon>
        <taxon>Aquimarina</taxon>
    </lineage>
</organism>
<keyword evidence="8" id="KW-1185">Reference proteome</keyword>
<dbReference type="PANTHER" id="PTHR30461">
    <property type="entry name" value="DNA-INVERTASE FROM LAMBDOID PROPHAGE"/>
    <property type="match status" value="1"/>
</dbReference>
<proteinExistence type="predicted"/>
<sequence length="333" mass="38759">MNNIITYCRVSTEEQKKQGYSLAFQKEHLSSFAEKAEYNILKHYEEDYSAKTFDRSQWKKLKNYCDKYHTVIDKIVFTKWDRFSGNAKQAYEEIEWFEKREIGLNSDDNPLDLSLPESKIKLALYLTLSEIENDRLSRRVKEGLEKATKEGCWTGKSPYGYINYRLPNNKSTLIPDENARQVLDTFLLISTQNISIRKAWVQMRTKGMLISSSQFYKLIRNPVYIGKVILKSDENQTIEFIEGLHPPIIPTALFKKVQERLNSGSKNNTTKKGVKNHLYPLRGYIKCSQCDKVLTASASTGSNPNKKYHYYHCRDGCRERLSIKKPISFLINT</sequence>
<feature type="active site" description="O-(5'-phospho-DNA)-serine intermediate" evidence="4">
    <location>
        <position position="11"/>
    </location>
</feature>
<evidence type="ECO:0000259" key="5">
    <source>
        <dbReference type="PROSITE" id="PS51736"/>
    </source>
</evidence>
<feature type="domain" description="Recombinase" evidence="6">
    <location>
        <begin position="158"/>
        <end position="267"/>
    </location>
</feature>
<dbReference type="Pfam" id="PF00239">
    <property type="entry name" value="Resolvase"/>
    <property type="match status" value="1"/>
</dbReference>
<evidence type="ECO:0000256" key="1">
    <source>
        <dbReference type="ARBA" id="ARBA00022908"/>
    </source>
</evidence>
<dbReference type="Gene3D" id="3.40.50.1390">
    <property type="entry name" value="Resolvase, N-terminal catalytic domain"/>
    <property type="match status" value="1"/>
</dbReference>
<keyword evidence="1" id="KW-0229">DNA integration</keyword>
<dbReference type="PANTHER" id="PTHR30461:SF2">
    <property type="entry name" value="SERINE RECOMBINASE PINE-RELATED"/>
    <property type="match status" value="1"/>
</dbReference>
<dbReference type="PROSITE" id="PS00397">
    <property type="entry name" value="RECOMBINASES_1"/>
    <property type="match status" value="1"/>
</dbReference>
<comment type="caution">
    <text evidence="7">The sequence shown here is derived from an EMBL/GenBank/DDBJ whole genome shotgun (WGS) entry which is preliminary data.</text>
</comment>
<dbReference type="InterPro" id="IPR050639">
    <property type="entry name" value="SSR_resolvase"/>
</dbReference>
<dbReference type="InterPro" id="IPR006119">
    <property type="entry name" value="Resolv_N"/>
</dbReference>
<dbReference type="EMBL" id="JBHUHY010000015">
    <property type="protein sequence ID" value="MFD2187921.1"/>
    <property type="molecule type" value="Genomic_DNA"/>
</dbReference>
<dbReference type="RefSeq" id="WP_378320924.1">
    <property type="nucleotide sequence ID" value="NZ_JBHUHY010000015.1"/>
</dbReference>
<dbReference type="CDD" id="cd03768">
    <property type="entry name" value="SR_ResInv"/>
    <property type="match status" value="1"/>
</dbReference>
<dbReference type="SUPFAM" id="SSF53041">
    <property type="entry name" value="Resolvase-like"/>
    <property type="match status" value="1"/>
</dbReference>
<dbReference type="Proteomes" id="UP001597344">
    <property type="component" value="Unassembled WGS sequence"/>
</dbReference>
<dbReference type="SMART" id="SM00857">
    <property type="entry name" value="Resolvase"/>
    <property type="match status" value="1"/>
</dbReference>
<protein>
    <submittedName>
        <fullName evidence="7">Recombinase family protein</fullName>
    </submittedName>
</protein>
<gene>
    <name evidence="7" type="ORF">ACFSJT_14045</name>
</gene>
<dbReference type="InterPro" id="IPR038109">
    <property type="entry name" value="DNA_bind_recomb_sf"/>
</dbReference>
<dbReference type="InterPro" id="IPR011109">
    <property type="entry name" value="DNA_bind_recombinase_dom"/>
</dbReference>
<accession>A0ABW5AYZ2</accession>
<name>A0ABW5AYZ2_9FLAO</name>
<evidence type="ECO:0000313" key="7">
    <source>
        <dbReference type="EMBL" id="MFD2187921.1"/>
    </source>
</evidence>
<evidence type="ECO:0000256" key="4">
    <source>
        <dbReference type="PROSITE-ProRule" id="PRU10137"/>
    </source>
</evidence>
<dbReference type="InterPro" id="IPR006118">
    <property type="entry name" value="Recombinase_CS"/>
</dbReference>
<evidence type="ECO:0000259" key="6">
    <source>
        <dbReference type="PROSITE" id="PS51737"/>
    </source>
</evidence>
<dbReference type="PROSITE" id="PS51736">
    <property type="entry name" value="RECOMBINASES_3"/>
    <property type="match status" value="1"/>
</dbReference>